<name>A0ABU3PU11_9ACTN</name>
<gene>
    <name evidence="1" type="ORF">RDV89_04945</name>
</gene>
<proteinExistence type="predicted"/>
<reference evidence="1 2" key="1">
    <citation type="submission" date="2023-08" db="EMBL/GenBank/DDBJ databases">
        <title>Nocardioides seae sp. nov., a bacterium isolated from a soil.</title>
        <authorList>
            <person name="Wang X."/>
        </authorList>
    </citation>
    <scope>NUCLEOTIDE SEQUENCE [LARGE SCALE GENOMIC DNA]</scope>
    <source>
        <strain evidence="1 2">YZH12</strain>
    </source>
</reference>
<dbReference type="RefSeq" id="WP_315731832.1">
    <property type="nucleotide sequence ID" value="NZ_JAVYII010000002.1"/>
</dbReference>
<comment type="caution">
    <text evidence="1">The sequence shown here is derived from an EMBL/GenBank/DDBJ whole genome shotgun (WGS) entry which is preliminary data.</text>
</comment>
<keyword evidence="2" id="KW-1185">Reference proteome</keyword>
<protein>
    <submittedName>
        <fullName evidence="1">DUF1800 domain-containing protein</fullName>
    </submittedName>
</protein>
<evidence type="ECO:0000313" key="1">
    <source>
        <dbReference type="EMBL" id="MDT9592401.1"/>
    </source>
</evidence>
<accession>A0ABU3PU11</accession>
<organism evidence="1 2">
    <name type="scientific">Nocardioides imazamoxiresistens</name>
    <dbReference type="NCBI Taxonomy" id="3231893"/>
    <lineage>
        <taxon>Bacteria</taxon>
        <taxon>Bacillati</taxon>
        <taxon>Actinomycetota</taxon>
        <taxon>Actinomycetes</taxon>
        <taxon>Propionibacteriales</taxon>
        <taxon>Nocardioidaceae</taxon>
        <taxon>Nocardioides</taxon>
    </lineage>
</organism>
<dbReference type="Proteomes" id="UP001268542">
    <property type="component" value="Unassembled WGS sequence"/>
</dbReference>
<sequence length="496" mass="55559">MTQSPLVPRLADPYQPARYPGGAPLDAAGLHVVRRWSYGYTRALAREVVSAGGAGAWFEAQLRPSRITDTAADRTYAWWPSLARRPADLWQRQVSETEFGWRVMADYARWVMMRRMISRRQVLEVMTEFWETLLHVPVNGDHWFTHRVSYGTTVRTHALGTYANLLKACILHPAMGMFLDNAVSTKAKPNENLGRELLELHTVGRGNHTEDDVKDSARILTGYRVDLWRTWAATYTPADHSTGTVRVLGFTHPNTNPDGRAVAEAYLDYLARHPATAQRVCQRLAAKFVSDDPPARLVTRMVRTWQSSGTSIVAVLRTLVASPEFQAARDSKLRDPVEDVLASYRALGVGVAQPRVDDDAALQMLWQSNAIGTMPFSWPRPDGPPIDNRSWGSSSRALASFSMHWSLAGTWWPRSGATYRTPAQWLPRTSLTFAQLVDHLSIQVLGRVSTATLLKACCEVTNYAPSTVINANHPLVKWEFHRLLSTLLDSPAHLSR</sequence>
<evidence type="ECO:0000313" key="2">
    <source>
        <dbReference type="Proteomes" id="UP001268542"/>
    </source>
</evidence>
<dbReference type="EMBL" id="JAVYII010000002">
    <property type="protein sequence ID" value="MDT9592401.1"/>
    <property type="molecule type" value="Genomic_DNA"/>
</dbReference>
<dbReference type="InterPro" id="IPR014917">
    <property type="entry name" value="DUF1800"/>
</dbReference>
<dbReference type="Pfam" id="PF08811">
    <property type="entry name" value="DUF1800"/>
    <property type="match status" value="1"/>
</dbReference>